<dbReference type="EMBL" id="JADXDR010000068">
    <property type="protein sequence ID" value="KAI7841020.1"/>
    <property type="molecule type" value="Genomic_DNA"/>
</dbReference>
<dbReference type="Pfam" id="PF01871">
    <property type="entry name" value="AMMECR1"/>
    <property type="match status" value="1"/>
</dbReference>
<dbReference type="Gene3D" id="3.30.700.20">
    <property type="entry name" value="Hypothetical protein ph0010, domain 1"/>
    <property type="match status" value="1"/>
</dbReference>
<dbReference type="PANTHER" id="PTHR13016">
    <property type="entry name" value="AMMECR1 HOMOLOG"/>
    <property type="match status" value="1"/>
</dbReference>
<feature type="domain" description="AMMECR1" evidence="1">
    <location>
        <begin position="8"/>
        <end position="209"/>
    </location>
</feature>
<dbReference type="InterPro" id="IPR027485">
    <property type="entry name" value="AMMECR1_N"/>
</dbReference>
<evidence type="ECO:0000259" key="1">
    <source>
        <dbReference type="PROSITE" id="PS51112"/>
    </source>
</evidence>
<dbReference type="SUPFAM" id="SSF143447">
    <property type="entry name" value="AMMECR1-like"/>
    <property type="match status" value="1"/>
</dbReference>
<proteinExistence type="predicted"/>
<evidence type="ECO:0000313" key="2">
    <source>
        <dbReference type="EMBL" id="KAI7841020.1"/>
    </source>
</evidence>
<reference evidence="2" key="1">
    <citation type="submission" date="2020-11" db="EMBL/GenBank/DDBJ databases">
        <title>Chlorella ohadii genome sequencing and assembly.</title>
        <authorList>
            <person name="Murik O."/>
            <person name="Treves H."/>
            <person name="Kedem I."/>
            <person name="Shotland Y."/>
            <person name="Kaplan A."/>
        </authorList>
    </citation>
    <scope>NUCLEOTIDE SEQUENCE</scope>
    <source>
        <strain evidence="2">1</strain>
    </source>
</reference>
<dbReference type="Proteomes" id="UP001205105">
    <property type="component" value="Unassembled WGS sequence"/>
</dbReference>
<comment type="caution">
    <text evidence="2">The sequence shown here is derived from an EMBL/GenBank/DDBJ whole genome shotgun (WGS) entry which is preliminary data.</text>
</comment>
<protein>
    <recommendedName>
        <fullName evidence="1">AMMECR1 domain-containing protein</fullName>
    </recommendedName>
</protein>
<dbReference type="NCBIfam" id="TIGR00296">
    <property type="entry name" value="TIGR00296 family protein"/>
    <property type="match status" value="1"/>
</dbReference>
<dbReference type="InterPro" id="IPR023473">
    <property type="entry name" value="AMMECR1"/>
</dbReference>
<dbReference type="AlphaFoldDB" id="A0AAD5DS83"/>
<name>A0AAD5DS83_9CHLO</name>
<dbReference type="PANTHER" id="PTHR13016:SF0">
    <property type="entry name" value="AMME SYNDROME CANDIDATE GENE 1 PROTEIN"/>
    <property type="match status" value="1"/>
</dbReference>
<gene>
    <name evidence="2" type="ORF">COHA_005248</name>
</gene>
<dbReference type="InterPro" id="IPR002733">
    <property type="entry name" value="AMMECR1_domain"/>
</dbReference>
<dbReference type="InterPro" id="IPR036071">
    <property type="entry name" value="AMMECR1_dom_sf"/>
</dbReference>
<accession>A0AAD5DS83</accession>
<organism evidence="2 3">
    <name type="scientific">Chlorella ohadii</name>
    <dbReference type="NCBI Taxonomy" id="2649997"/>
    <lineage>
        <taxon>Eukaryota</taxon>
        <taxon>Viridiplantae</taxon>
        <taxon>Chlorophyta</taxon>
        <taxon>core chlorophytes</taxon>
        <taxon>Trebouxiophyceae</taxon>
        <taxon>Chlorellales</taxon>
        <taxon>Chlorellaceae</taxon>
        <taxon>Chlorella clade</taxon>
        <taxon>Chlorella</taxon>
    </lineage>
</organism>
<dbReference type="PROSITE" id="PS51112">
    <property type="entry name" value="AMMECR1"/>
    <property type="match status" value="1"/>
</dbReference>
<evidence type="ECO:0000313" key="3">
    <source>
        <dbReference type="Proteomes" id="UP001205105"/>
    </source>
</evidence>
<keyword evidence="3" id="KW-1185">Reference proteome</keyword>
<sequence length="232" mass="25287">MGGGGSVEQPKLVVAGLQHVLAAWEALHHHLSGSSAPLPVPGFEDATCPLFVSWHKASRLGGDLRLRGCIGTLEPRPLHTALRDYALTSALRDRRFAPIEARELPQLKCTVSLLSGFETAGGWEDWEVGTHGLVIEFLDPATGGRRTATFLPEVAAHEGWDKQQTLDHLIRKAGYAGSPIAVRASATLKVTRYQSTTFSLTYDEYQRLTEEGQQGAIKLRRQRQLVAVGAQS</sequence>